<organism evidence="1">
    <name type="scientific">Cacopsylla melanoneura</name>
    <dbReference type="NCBI Taxonomy" id="428564"/>
    <lineage>
        <taxon>Eukaryota</taxon>
        <taxon>Metazoa</taxon>
        <taxon>Ecdysozoa</taxon>
        <taxon>Arthropoda</taxon>
        <taxon>Hexapoda</taxon>
        <taxon>Insecta</taxon>
        <taxon>Pterygota</taxon>
        <taxon>Neoptera</taxon>
        <taxon>Paraneoptera</taxon>
        <taxon>Hemiptera</taxon>
        <taxon>Sternorrhyncha</taxon>
        <taxon>Psylloidea</taxon>
        <taxon>Psyllidae</taxon>
        <taxon>Psyllinae</taxon>
        <taxon>Cacopsylla</taxon>
    </lineage>
</organism>
<dbReference type="EMBL" id="HBUF01062513">
    <property type="protein sequence ID" value="CAG6626410.1"/>
    <property type="molecule type" value="Transcribed_RNA"/>
</dbReference>
<proteinExistence type="predicted"/>
<dbReference type="AlphaFoldDB" id="A0A8D8Q788"/>
<protein>
    <submittedName>
        <fullName evidence="1">Uncharacterized protein</fullName>
    </submittedName>
</protein>
<evidence type="ECO:0000313" key="1">
    <source>
        <dbReference type="EMBL" id="CAG6626410.1"/>
    </source>
</evidence>
<sequence length="104" mass="11504">MRLSWRTNARKPKAAPGTCLTSRVSSVTRNWGVGVTSCETAGPTVWFVSMRTLLRRAILAENQYELIKVKCHTKDSTGTQRMRVSRALPALSPCWAVPSFLGPV</sequence>
<name>A0A8D8Q788_9HEMI</name>
<accession>A0A8D8Q788</accession>
<reference evidence="1" key="1">
    <citation type="submission" date="2021-05" db="EMBL/GenBank/DDBJ databases">
        <authorList>
            <person name="Alioto T."/>
            <person name="Alioto T."/>
            <person name="Gomez Garrido J."/>
        </authorList>
    </citation>
    <scope>NUCLEOTIDE SEQUENCE</scope>
</reference>